<evidence type="ECO:0000313" key="1">
    <source>
        <dbReference type="EMBL" id="GBL88931.1"/>
    </source>
</evidence>
<dbReference type="Proteomes" id="UP000499080">
    <property type="component" value="Unassembled WGS sequence"/>
</dbReference>
<keyword evidence="2" id="KW-1185">Reference proteome</keyword>
<sequence length="105" mass="12392">MPRPSHPSINEEQALRSLIKTDQNQMIHELARDTGPSQTSVLHILKEYLDEWQNDEQWEMTNDKIVQLVNNDREDLEEQPREVNDVEMVYKDEISAIEVTMQNTK</sequence>
<dbReference type="AlphaFoldDB" id="A0A4Y2B9A3"/>
<dbReference type="EMBL" id="BGPR01000062">
    <property type="protein sequence ID" value="GBL88931.1"/>
    <property type="molecule type" value="Genomic_DNA"/>
</dbReference>
<organism evidence="1 2">
    <name type="scientific">Araneus ventricosus</name>
    <name type="common">Orbweaver spider</name>
    <name type="synonym">Epeira ventricosa</name>
    <dbReference type="NCBI Taxonomy" id="182803"/>
    <lineage>
        <taxon>Eukaryota</taxon>
        <taxon>Metazoa</taxon>
        <taxon>Ecdysozoa</taxon>
        <taxon>Arthropoda</taxon>
        <taxon>Chelicerata</taxon>
        <taxon>Arachnida</taxon>
        <taxon>Araneae</taxon>
        <taxon>Araneomorphae</taxon>
        <taxon>Entelegynae</taxon>
        <taxon>Araneoidea</taxon>
        <taxon>Araneidae</taxon>
        <taxon>Araneus</taxon>
    </lineage>
</organism>
<gene>
    <name evidence="1" type="ORF">AVEN_159021_1</name>
</gene>
<reference evidence="1 2" key="1">
    <citation type="journal article" date="2019" name="Sci. Rep.">
        <title>Orb-weaving spider Araneus ventricosus genome elucidates the spidroin gene catalogue.</title>
        <authorList>
            <person name="Kono N."/>
            <person name="Nakamura H."/>
            <person name="Ohtoshi R."/>
            <person name="Moran D.A.P."/>
            <person name="Shinohara A."/>
            <person name="Yoshida Y."/>
            <person name="Fujiwara M."/>
            <person name="Mori M."/>
            <person name="Tomita M."/>
            <person name="Arakawa K."/>
        </authorList>
    </citation>
    <scope>NUCLEOTIDE SEQUENCE [LARGE SCALE GENOMIC DNA]</scope>
</reference>
<name>A0A4Y2B9A3_ARAVE</name>
<evidence type="ECO:0000313" key="2">
    <source>
        <dbReference type="Proteomes" id="UP000499080"/>
    </source>
</evidence>
<proteinExistence type="predicted"/>
<protein>
    <submittedName>
        <fullName evidence="1">Uncharacterized protein</fullName>
    </submittedName>
</protein>
<comment type="caution">
    <text evidence="1">The sequence shown here is derived from an EMBL/GenBank/DDBJ whole genome shotgun (WGS) entry which is preliminary data.</text>
</comment>
<accession>A0A4Y2B9A3</accession>